<dbReference type="Proteomes" id="UP000321155">
    <property type="component" value="Unassembled WGS sequence"/>
</dbReference>
<evidence type="ECO:0000313" key="3">
    <source>
        <dbReference type="Proteomes" id="UP000057181"/>
    </source>
</evidence>
<dbReference type="EMBL" id="CP013255">
    <property type="protein sequence ID" value="ALU41396.1"/>
    <property type="molecule type" value="Genomic_DNA"/>
</dbReference>
<dbReference type="EMBL" id="BJZR01000162">
    <property type="protein sequence ID" value="GEO93721.1"/>
    <property type="molecule type" value="Genomic_DNA"/>
</dbReference>
<gene>
    <name evidence="1" type="ORF">AS188_16040</name>
    <name evidence="2" type="ORF">KFL01_30270</name>
</gene>
<dbReference type="KEGG" id="kfv:AS188_16040"/>
<evidence type="ECO:0000313" key="1">
    <source>
        <dbReference type="EMBL" id="ALU41396.1"/>
    </source>
</evidence>
<proteinExistence type="predicted"/>
<dbReference type="AlphaFoldDB" id="A0A0U2WYW7"/>
<protein>
    <submittedName>
        <fullName evidence="1">Uncharacterized protein</fullName>
    </submittedName>
</protein>
<keyword evidence="4" id="KW-1185">Reference proteome</keyword>
<evidence type="ECO:0000313" key="4">
    <source>
        <dbReference type="Proteomes" id="UP000321155"/>
    </source>
</evidence>
<reference evidence="1 3" key="1">
    <citation type="submission" date="2015-11" db="EMBL/GenBank/DDBJ databases">
        <title>Complete Genome Sequence of Kocuria flava strain HO-9041.</title>
        <authorList>
            <person name="Zhou M."/>
            <person name="Dai J."/>
        </authorList>
    </citation>
    <scope>NUCLEOTIDE SEQUENCE [LARGE SCALE GENOMIC DNA]</scope>
    <source>
        <strain evidence="1 3">HO-9041</strain>
        <plasmid evidence="1 3">1</plasmid>
    </source>
</reference>
<dbReference type="Proteomes" id="UP000057181">
    <property type="component" value="Plasmid 1"/>
</dbReference>
<keyword evidence="1" id="KW-0614">Plasmid</keyword>
<sequence length="151" mass="16490">MEWWSSFANPRAYTAAPMAATVAVYHAVAWAFSHHDELSWGSLGIVVPDLTHLGAVEPLRRLQRRGVQVGTLDQAEVARHVDRVLITYTPDEATRARVEALEEARVVVAIGDDSHQHYRWVNQHHPVHLGGTNLTAAPPILTPGATPVAAA</sequence>
<reference evidence="2 4" key="2">
    <citation type="submission" date="2019-07" db="EMBL/GenBank/DDBJ databases">
        <title>Whole genome shotgun sequence of Kocuria flava NBRC 107626.</title>
        <authorList>
            <person name="Hosoyama A."/>
            <person name="Uohara A."/>
            <person name="Ohji S."/>
            <person name="Ichikawa N."/>
        </authorList>
    </citation>
    <scope>NUCLEOTIDE SEQUENCE [LARGE SCALE GENOMIC DNA]</scope>
    <source>
        <strain evidence="2 4">NBRC 107626</strain>
    </source>
</reference>
<accession>A0A0U2WYW7</accession>
<organism evidence="1 3">
    <name type="scientific">Kocuria flava</name>
    <dbReference type="NCBI Taxonomy" id="446860"/>
    <lineage>
        <taxon>Bacteria</taxon>
        <taxon>Bacillati</taxon>
        <taxon>Actinomycetota</taxon>
        <taxon>Actinomycetes</taxon>
        <taxon>Micrococcales</taxon>
        <taxon>Micrococcaceae</taxon>
        <taxon>Kocuria</taxon>
    </lineage>
</organism>
<evidence type="ECO:0000313" key="2">
    <source>
        <dbReference type="EMBL" id="GEO93721.1"/>
    </source>
</evidence>
<name>A0A0U2WYW7_9MICC</name>
<geneLocation type="plasmid" evidence="1">
    <name>1</name>
</geneLocation>